<evidence type="ECO:0000256" key="1">
    <source>
        <dbReference type="SAM" id="MobiDB-lite"/>
    </source>
</evidence>
<feature type="compositionally biased region" description="Polar residues" evidence="1">
    <location>
        <begin position="289"/>
        <end position="308"/>
    </location>
</feature>
<feature type="region of interest" description="Disordered" evidence="1">
    <location>
        <begin position="253"/>
        <end position="338"/>
    </location>
</feature>
<dbReference type="AlphaFoldDB" id="A0A8H7DEF5"/>
<evidence type="ECO:0000313" key="2">
    <source>
        <dbReference type="EMBL" id="KAF7368516.1"/>
    </source>
</evidence>
<comment type="caution">
    <text evidence="2">The sequence shown here is derived from an EMBL/GenBank/DDBJ whole genome shotgun (WGS) entry which is preliminary data.</text>
</comment>
<keyword evidence="3" id="KW-1185">Reference proteome</keyword>
<proteinExistence type="predicted"/>
<dbReference type="EMBL" id="JACAZI010000002">
    <property type="protein sequence ID" value="KAF7368516.1"/>
    <property type="molecule type" value="Genomic_DNA"/>
</dbReference>
<protein>
    <submittedName>
        <fullName evidence="2">Uncharacterized protein</fullName>
    </submittedName>
</protein>
<reference evidence="2" key="1">
    <citation type="submission" date="2020-05" db="EMBL/GenBank/DDBJ databases">
        <title>Mycena genomes resolve the evolution of fungal bioluminescence.</title>
        <authorList>
            <person name="Tsai I.J."/>
        </authorList>
    </citation>
    <scope>NUCLEOTIDE SEQUENCE</scope>
    <source>
        <strain evidence="2">CCC161011</strain>
    </source>
</reference>
<sequence length="533" mass="57965">MDSSSAPLLYPIADPGYESDTGERDNPTLADFEAKTQVTQVVGLLPRRKRALNRKGRAICRIMHATGHWSCKAIAYIFRISEPSIHKVVKNTDYNPRDRVSEDADRAGPEFCGNLPPPPSDEFLKVLLLRATSHMPKVFEPNPTLYVDISDEEDELQYPDDDERPQKKKRKYNSRIREVADGDDEAGVYGQCIHYWRSPSLSLAGYALDAAKAVPRRGPSPVYTNSHSNHTGKLTSMPLLLMLIVGQNVLTGSPAKKPRYNGDSSVTQSTESTSNLVSSGRGSSSSYSPNTQNNSHPGLSHTPVQVQGSSPSLRSMLPPPTPNGHLPLPHVNGTPQTSNTDLPTFLKSLSTVDFTPYLELLRAQGFTVSRLRSVATWTPNEIHETLSRLLMGSAAAAVGQSGMKAIPVLNFEIGLRRLKDKGPAPLGQSLLPPPSVNAANSGTTLPVFLRNVMGFNLSVHHVFVEDQGLGIATLASACGWDRELLQEVLKKGLCEPMNDVEREASGVLPEKKGMTGLEVIALELCIRRAAAAV</sequence>
<gene>
    <name evidence="2" type="ORF">MVEN_00174800</name>
</gene>
<evidence type="ECO:0000313" key="3">
    <source>
        <dbReference type="Proteomes" id="UP000620124"/>
    </source>
</evidence>
<dbReference type="OrthoDB" id="3020716at2759"/>
<name>A0A8H7DEF5_9AGAR</name>
<dbReference type="Proteomes" id="UP000620124">
    <property type="component" value="Unassembled WGS sequence"/>
</dbReference>
<feature type="compositionally biased region" description="Polar residues" evidence="1">
    <location>
        <begin position="262"/>
        <end position="271"/>
    </location>
</feature>
<accession>A0A8H7DEF5</accession>
<organism evidence="2 3">
    <name type="scientific">Mycena venus</name>
    <dbReference type="NCBI Taxonomy" id="2733690"/>
    <lineage>
        <taxon>Eukaryota</taxon>
        <taxon>Fungi</taxon>
        <taxon>Dikarya</taxon>
        <taxon>Basidiomycota</taxon>
        <taxon>Agaricomycotina</taxon>
        <taxon>Agaricomycetes</taxon>
        <taxon>Agaricomycetidae</taxon>
        <taxon>Agaricales</taxon>
        <taxon>Marasmiineae</taxon>
        <taxon>Mycenaceae</taxon>
        <taxon>Mycena</taxon>
    </lineage>
</organism>
<feature type="compositionally biased region" description="Low complexity" evidence="1">
    <location>
        <begin position="272"/>
        <end position="288"/>
    </location>
</feature>